<evidence type="ECO:0000256" key="1">
    <source>
        <dbReference type="SAM" id="SignalP"/>
    </source>
</evidence>
<evidence type="ECO:0000313" key="3">
    <source>
        <dbReference type="Proteomes" id="UP000241462"/>
    </source>
</evidence>
<keyword evidence="1" id="KW-0732">Signal</keyword>
<dbReference type="OrthoDB" id="9978720at2759"/>
<reference evidence="2 3" key="1">
    <citation type="journal article" date="2018" name="Mycol. Prog.">
        <title>Coniella lustricola, a new species from submerged detritus.</title>
        <authorList>
            <person name="Raudabaugh D.B."/>
            <person name="Iturriaga T."/>
            <person name="Carver A."/>
            <person name="Mondo S."/>
            <person name="Pangilinan J."/>
            <person name="Lipzen A."/>
            <person name="He G."/>
            <person name="Amirebrahimi M."/>
            <person name="Grigoriev I.V."/>
            <person name="Miller A.N."/>
        </authorList>
    </citation>
    <scope>NUCLEOTIDE SEQUENCE [LARGE SCALE GENOMIC DNA]</scope>
    <source>
        <strain evidence="2 3">B22-T-1</strain>
    </source>
</reference>
<gene>
    <name evidence="2" type="ORF">BD289DRAFT_251201</name>
</gene>
<proteinExistence type="predicted"/>
<dbReference type="Proteomes" id="UP000241462">
    <property type="component" value="Unassembled WGS sequence"/>
</dbReference>
<sequence>MAAAAWRLVSALTLVTGAASAATRPQTGLAPSTLAARDATDCTGVNAVSPLCSSNESPYTRDVFYVGGRWINTTSGNITADQLYVEKLTPANGVKHDKPLVFFHGGAVSGVQWLNTVDNRKGFASYFIDQGYMVYLLDHTGAGRSSSEDTTDYTLWNSTTVEGVASGFTDPQANPTYPQAVLHTQWPGTGNKGDPYFTAFSRWVIPFTENWEYGELSMRASGCALLELLGPSYLISHSSGAQYPIVISNDCPQYVAGNINLEHSTQPFWNYGTTLNSGSDFRLWGLANTPLTYDPPISNYTELNKVWVGNDTLAKRNCYLQEEPARQLPNITSVPYLCLTGQASVHITYDHCVIDFLKQAGGSPDWILMADVNITGNGHFSMVEKNNLEIAAVVDEWIQTQEANSTISAGSSTNDDVESTTSSLAFPWNIICGFAPTLSECTA</sequence>
<dbReference type="InterPro" id="IPR050228">
    <property type="entry name" value="Carboxylesterase_BioH"/>
</dbReference>
<dbReference type="InterPro" id="IPR029058">
    <property type="entry name" value="AB_hydrolase_fold"/>
</dbReference>
<dbReference type="CDD" id="cd12809">
    <property type="entry name" value="Esterase_713_like-2"/>
    <property type="match status" value="1"/>
</dbReference>
<dbReference type="EMBL" id="KZ678438">
    <property type="protein sequence ID" value="PSR85744.1"/>
    <property type="molecule type" value="Genomic_DNA"/>
</dbReference>
<evidence type="ECO:0000313" key="2">
    <source>
        <dbReference type="EMBL" id="PSR85744.1"/>
    </source>
</evidence>
<organism evidence="2 3">
    <name type="scientific">Coniella lustricola</name>
    <dbReference type="NCBI Taxonomy" id="2025994"/>
    <lineage>
        <taxon>Eukaryota</taxon>
        <taxon>Fungi</taxon>
        <taxon>Dikarya</taxon>
        <taxon>Ascomycota</taxon>
        <taxon>Pezizomycotina</taxon>
        <taxon>Sordariomycetes</taxon>
        <taxon>Sordariomycetidae</taxon>
        <taxon>Diaporthales</taxon>
        <taxon>Schizoparmaceae</taxon>
        <taxon>Coniella</taxon>
    </lineage>
</organism>
<keyword evidence="3" id="KW-1185">Reference proteome</keyword>
<dbReference type="AlphaFoldDB" id="A0A2T3A8H9"/>
<feature type="chain" id="PRO_5015785254" evidence="1">
    <location>
        <begin position="22"/>
        <end position="443"/>
    </location>
</feature>
<keyword evidence="2" id="KW-0378">Hydrolase</keyword>
<name>A0A2T3A8H9_9PEZI</name>
<feature type="signal peptide" evidence="1">
    <location>
        <begin position="1"/>
        <end position="21"/>
    </location>
</feature>
<dbReference type="PANTHER" id="PTHR43194:SF4">
    <property type="entry name" value="AB HYDROLASE-1 DOMAIN-CONTAINING PROTEIN"/>
    <property type="match status" value="1"/>
</dbReference>
<dbReference type="GO" id="GO:0016787">
    <property type="term" value="F:hydrolase activity"/>
    <property type="evidence" value="ECO:0007669"/>
    <property type="project" value="UniProtKB-KW"/>
</dbReference>
<dbReference type="InParanoid" id="A0A2T3A8H9"/>
<dbReference type="Gene3D" id="3.40.50.1820">
    <property type="entry name" value="alpha/beta hydrolase"/>
    <property type="match status" value="1"/>
</dbReference>
<dbReference type="PANTHER" id="PTHR43194">
    <property type="entry name" value="HYDROLASE ALPHA/BETA FOLD FAMILY"/>
    <property type="match status" value="1"/>
</dbReference>
<dbReference type="SUPFAM" id="SSF53474">
    <property type="entry name" value="alpha/beta-Hydrolases"/>
    <property type="match status" value="1"/>
</dbReference>
<accession>A0A2T3A8H9</accession>
<protein>
    <submittedName>
        <fullName evidence="2">Alpha/Beta hydrolase protein</fullName>
    </submittedName>
</protein>